<proteinExistence type="predicted"/>
<dbReference type="EMBL" id="JAELXS010000018">
    <property type="protein sequence ID" value="MBJ6123637.1"/>
    <property type="molecule type" value="Genomic_DNA"/>
</dbReference>
<accession>A0ABS0XUC2</accession>
<dbReference type="RefSeq" id="WP_199041464.1">
    <property type="nucleotide sequence ID" value="NZ_JAELXS010000018.1"/>
</dbReference>
<dbReference type="Proteomes" id="UP000640426">
    <property type="component" value="Unassembled WGS sequence"/>
</dbReference>
<sequence>MASFADLDGAFASLLDTLQNRYSPLLPQEANSRWLGAMGTAASIARDQSSWNSLPEDFPDPDQIAAALDTATRRLASSDQRSEAAILEALDRVDQALALLASFLEGNRRLPS</sequence>
<reference evidence="2" key="1">
    <citation type="submission" date="2020-12" db="EMBL/GenBank/DDBJ databases">
        <title>Hymenobacter sp.</title>
        <authorList>
            <person name="Kim M.K."/>
        </authorList>
    </citation>
    <scope>NUCLEOTIDE SEQUENCE [LARGE SCALE GENOMIC DNA]</scope>
    <source>
        <strain evidence="2">BT553</strain>
    </source>
</reference>
<evidence type="ECO:0000313" key="2">
    <source>
        <dbReference type="Proteomes" id="UP000640426"/>
    </source>
</evidence>
<organism evidence="1 2">
    <name type="scientific">Sphingomonas mollis</name>
    <dbReference type="NCBI Taxonomy" id="2795726"/>
    <lineage>
        <taxon>Bacteria</taxon>
        <taxon>Pseudomonadati</taxon>
        <taxon>Pseudomonadota</taxon>
        <taxon>Alphaproteobacteria</taxon>
        <taxon>Sphingomonadales</taxon>
        <taxon>Sphingomonadaceae</taxon>
        <taxon>Sphingomonas</taxon>
    </lineage>
</organism>
<gene>
    <name evidence="1" type="ORF">JAO74_17810</name>
</gene>
<comment type="caution">
    <text evidence="1">The sequence shown here is derived from an EMBL/GenBank/DDBJ whole genome shotgun (WGS) entry which is preliminary data.</text>
</comment>
<protein>
    <submittedName>
        <fullName evidence="1">Uncharacterized protein</fullName>
    </submittedName>
</protein>
<name>A0ABS0XUC2_9SPHN</name>
<evidence type="ECO:0000313" key="1">
    <source>
        <dbReference type="EMBL" id="MBJ6123637.1"/>
    </source>
</evidence>
<keyword evidence="2" id="KW-1185">Reference proteome</keyword>